<dbReference type="GO" id="GO:0005829">
    <property type="term" value="C:cytosol"/>
    <property type="evidence" value="ECO:0007669"/>
    <property type="project" value="TreeGrafter"/>
</dbReference>
<dbReference type="PRINTS" id="PR00371">
    <property type="entry name" value="FPNCR"/>
</dbReference>
<dbReference type="InterPro" id="IPR001094">
    <property type="entry name" value="Flavdoxin-like"/>
</dbReference>
<reference evidence="24" key="1">
    <citation type="submission" date="2021-06" db="EMBL/GenBank/DDBJ databases">
        <authorList>
            <person name="Kallberg Y."/>
            <person name="Tangrot J."/>
            <person name="Rosling A."/>
        </authorList>
    </citation>
    <scope>NUCLEOTIDE SEQUENCE</scope>
    <source>
        <strain evidence="24">FL966</strain>
    </source>
</reference>
<dbReference type="Proteomes" id="UP000789759">
    <property type="component" value="Unassembled WGS sequence"/>
</dbReference>
<evidence type="ECO:0000256" key="20">
    <source>
        <dbReference type="ARBA" id="ARBA00023221"/>
    </source>
</evidence>
<evidence type="ECO:0000256" key="7">
    <source>
        <dbReference type="ARBA" id="ARBA00022692"/>
    </source>
</evidence>
<sequence length="679" mass="76748">MSDPSEPVLIDPQDEPIIDTFDLVFLISAGLVAVLYLFREAIFGPKKPSALPPPVAIPRPPQKKDKNFIKKMRNTDCDMTLLDDFPDDCLAFFLMATYGEGEPTDDAVEFWELINSDNPEFSKGMPIEDKPLSSLRYVVFALGNKTYEHFNAVGRLVDSKLSEFGATRIGERGEGDDDGSLEEDFLGWKEDMWKAVCDAMNIDPNDSQNHRTRIAAYKITELEHYDNDTVFYGELSEHALNSGTRISYDAKNPFPSAITASRELFNSTDRNCVHMELDITGSGLYYQSGDHVAIWPINPEQDVYRLLKVLGLWDKKDTIVTVESTDPSASKKHPFPVPTTYATIFRNYLDINSPASRQFIATLANYAPTEEGKSRLTTLGQDKEAYRIEVADAHLTLGEVLELASSNGKQLDSIPLDLIIETLPRLQCRYYSISSTSKVAPTSIHITASVLRYQPLTSPKKTVYGLATNYIHQVHRKLNNIEHPDTSPYYLYSGPRDKYYDDSTNTIKFAIHVRNTNFKLPKNLKIPVVMVGPGTGVAPFRGFVIERAKYKSEGDTVGDTVLFFGCRKRNEDFLYANEFDELFTVLGENGKLVTAFSREQDTKVYVQHRLVEHQQYIWELIYTRGGYFYVCGDAKNMARDVNNALIQIAQTCGGMDENSSIAYVKDLRSRGRYQEDVWS</sequence>
<dbReference type="PRINTS" id="PR00369">
    <property type="entry name" value="FLAVODOXIN"/>
</dbReference>
<evidence type="ECO:0000256" key="13">
    <source>
        <dbReference type="ARBA" id="ARBA00022989"/>
    </source>
</evidence>
<evidence type="ECO:0000256" key="19">
    <source>
        <dbReference type="ARBA" id="ARBA00023166"/>
    </source>
</evidence>
<dbReference type="InterPro" id="IPR017938">
    <property type="entry name" value="Riboflavin_synthase-like_b-brl"/>
</dbReference>
<keyword evidence="17" id="KW-0496">Mitochondrion</keyword>
<dbReference type="Gene3D" id="2.40.30.10">
    <property type="entry name" value="Translation factors"/>
    <property type="match status" value="1"/>
</dbReference>
<keyword evidence="5" id="KW-0285">Flavoprotein</keyword>
<evidence type="ECO:0000313" key="24">
    <source>
        <dbReference type="EMBL" id="CAG8452127.1"/>
    </source>
</evidence>
<accession>A0A9N8VJK0</accession>
<evidence type="ECO:0000256" key="4">
    <source>
        <dbReference type="ARBA" id="ARBA00022516"/>
    </source>
</evidence>
<comment type="function">
    <text evidence="21">This enzyme is required for electron transfer from NADP to cytochrome P450.</text>
</comment>
<dbReference type="InterPro" id="IPR008254">
    <property type="entry name" value="Flavodoxin/NO_synth"/>
</dbReference>
<keyword evidence="12" id="KW-0752">Steroid biosynthesis</keyword>
<dbReference type="SUPFAM" id="SSF52343">
    <property type="entry name" value="Ferredoxin reductase-like, C-terminal NADP-linked domain"/>
    <property type="match status" value="1"/>
</dbReference>
<dbReference type="PANTHER" id="PTHR19384">
    <property type="entry name" value="NITRIC OXIDE SYNTHASE-RELATED"/>
    <property type="match status" value="1"/>
</dbReference>
<dbReference type="GO" id="GO:0010181">
    <property type="term" value="F:FMN binding"/>
    <property type="evidence" value="ECO:0007669"/>
    <property type="project" value="InterPro"/>
</dbReference>
<keyword evidence="9 21" id="KW-0256">Endoplasmic reticulum</keyword>
<keyword evidence="14 21" id="KW-0560">Oxidoreductase</keyword>
<dbReference type="GO" id="GO:0005789">
    <property type="term" value="C:endoplasmic reticulum membrane"/>
    <property type="evidence" value="ECO:0007669"/>
    <property type="project" value="UniProtKB-SubCell"/>
</dbReference>
<comment type="subcellular location">
    <subcellularLocation>
        <location evidence="21">Endoplasmic reticulum membrane</location>
    </subcellularLocation>
</comment>
<dbReference type="PANTHER" id="PTHR19384:SF17">
    <property type="entry name" value="NADPH--CYTOCHROME P450 REDUCTASE"/>
    <property type="match status" value="1"/>
</dbReference>
<dbReference type="PIRSF" id="PIRSF000208">
    <property type="entry name" value="P450R"/>
    <property type="match status" value="1"/>
</dbReference>
<evidence type="ECO:0000256" key="14">
    <source>
        <dbReference type="ARBA" id="ARBA00023002"/>
    </source>
</evidence>
<dbReference type="PROSITE" id="PS50902">
    <property type="entry name" value="FLAVODOXIN_LIKE"/>
    <property type="match status" value="1"/>
</dbReference>
<dbReference type="CDD" id="cd06204">
    <property type="entry name" value="CYPOR"/>
    <property type="match status" value="1"/>
</dbReference>
<dbReference type="GO" id="GO:0050660">
    <property type="term" value="F:flavin adenine dinucleotide binding"/>
    <property type="evidence" value="ECO:0007669"/>
    <property type="project" value="TreeGrafter"/>
</dbReference>
<dbReference type="AlphaFoldDB" id="A0A9N8VJK0"/>
<dbReference type="GO" id="GO:0003958">
    <property type="term" value="F:NADPH-hemoprotein reductase activity"/>
    <property type="evidence" value="ECO:0007669"/>
    <property type="project" value="UniProtKB-EC"/>
</dbReference>
<evidence type="ECO:0000256" key="8">
    <source>
        <dbReference type="ARBA" id="ARBA00022787"/>
    </source>
</evidence>
<dbReference type="InterPro" id="IPR017927">
    <property type="entry name" value="FAD-bd_FR_type"/>
</dbReference>
<comment type="cofactor">
    <cofactor evidence="1">
        <name>FMN</name>
        <dbReference type="ChEBI" id="CHEBI:58210"/>
    </cofactor>
</comment>
<evidence type="ECO:0000256" key="3">
    <source>
        <dbReference type="ARBA" id="ARBA00022475"/>
    </source>
</evidence>
<keyword evidence="25" id="KW-1185">Reference proteome</keyword>
<keyword evidence="3" id="KW-1003">Cell membrane</keyword>
<dbReference type="SUPFAM" id="SSF63380">
    <property type="entry name" value="Riboflavin synthase domain-like"/>
    <property type="match status" value="1"/>
</dbReference>
<dbReference type="Pfam" id="PF00175">
    <property type="entry name" value="NAD_binding_1"/>
    <property type="match status" value="1"/>
</dbReference>
<comment type="caution">
    <text evidence="24">The sequence shown here is derived from an EMBL/GenBank/DDBJ whole genome shotgun (WGS) entry which is preliminary data.</text>
</comment>
<evidence type="ECO:0000256" key="2">
    <source>
        <dbReference type="ARBA" id="ARBA00001974"/>
    </source>
</evidence>
<evidence type="ECO:0000256" key="12">
    <source>
        <dbReference type="ARBA" id="ARBA00022955"/>
    </source>
</evidence>
<dbReference type="InterPro" id="IPR023173">
    <property type="entry name" value="NADPH_Cyt_P450_Rdtase_alpha"/>
</dbReference>
<keyword evidence="6" id="KW-0288">FMN</keyword>
<feature type="domain" description="Flavodoxin-like" evidence="22">
    <location>
        <begin position="35"/>
        <end position="193"/>
    </location>
</feature>
<keyword evidence="18 21" id="KW-0472">Membrane</keyword>
<gene>
    <name evidence="24" type="ORF">CPELLU_LOCUS198</name>
</gene>
<keyword evidence="16" id="KW-0443">Lipid metabolism</keyword>
<evidence type="ECO:0000259" key="23">
    <source>
        <dbReference type="PROSITE" id="PS51384"/>
    </source>
</evidence>
<name>A0A9N8VJK0_9GLOM</name>
<feature type="domain" description="FAD-binding FR-type" evidence="23">
    <location>
        <begin position="251"/>
        <end position="502"/>
    </location>
</feature>
<evidence type="ECO:0000256" key="11">
    <source>
        <dbReference type="ARBA" id="ARBA00022857"/>
    </source>
</evidence>
<evidence type="ECO:0000256" key="9">
    <source>
        <dbReference type="ARBA" id="ARBA00022824"/>
    </source>
</evidence>
<organism evidence="24 25">
    <name type="scientific">Cetraspora pellucida</name>
    <dbReference type="NCBI Taxonomy" id="1433469"/>
    <lineage>
        <taxon>Eukaryota</taxon>
        <taxon>Fungi</taxon>
        <taxon>Fungi incertae sedis</taxon>
        <taxon>Mucoromycota</taxon>
        <taxon>Glomeromycotina</taxon>
        <taxon>Glomeromycetes</taxon>
        <taxon>Diversisporales</taxon>
        <taxon>Gigasporaceae</taxon>
        <taxon>Cetraspora</taxon>
    </lineage>
</organism>
<dbReference type="InterPro" id="IPR003097">
    <property type="entry name" value="CysJ-like_FAD-binding"/>
</dbReference>
<keyword evidence="15" id="KW-0756">Sterol biosynthesis</keyword>
<evidence type="ECO:0000313" key="25">
    <source>
        <dbReference type="Proteomes" id="UP000789759"/>
    </source>
</evidence>
<protein>
    <recommendedName>
        <fullName evidence="21">NADPH--cytochrome P450 reductase</fullName>
        <ecNumber evidence="21">1.6.2.4</ecNumber>
    </recommendedName>
</protein>
<dbReference type="Gene3D" id="1.20.990.10">
    <property type="entry name" value="NADPH-cytochrome p450 Reductase, Chain A, domain 3"/>
    <property type="match status" value="1"/>
</dbReference>
<evidence type="ECO:0000256" key="10">
    <source>
        <dbReference type="ARBA" id="ARBA00022827"/>
    </source>
</evidence>
<dbReference type="InterPro" id="IPR029039">
    <property type="entry name" value="Flavoprotein-like_sf"/>
</dbReference>
<dbReference type="Pfam" id="PF00667">
    <property type="entry name" value="FAD_binding_1"/>
    <property type="match status" value="1"/>
</dbReference>
<evidence type="ECO:0000256" key="6">
    <source>
        <dbReference type="ARBA" id="ARBA00022643"/>
    </source>
</evidence>
<evidence type="ECO:0000256" key="15">
    <source>
        <dbReference type="ARBA" id="ARBA00023011"/>
    </source>
</evidence>
<evidence type="ECO:0000259" key="22">
    <source>
        <dbReference type="PROSITE" id="PS50902"/>
    </source>
</evidence>
<evidence type="ECO:0000256" key="21">
    <source>
        <dbReference type="PIRNR" id="PIRNR000208"/>
    </source>
</evidence>
<dbReference type="PROSITE" id="PS51384">
    <property type="entry name" value="FAD_FR"/>
    <property type="match status" value="1"/>
</dbReference>
<dbReference type="InterPro" id="IPR001709">
    <property type="entry name" value="Flavoprot_Pyr_Nucl_cyt_Rdtase"/>
</dbReference>
<dbReference type="EMBL" id="CAJVQA010000043">
    <property type="protein sequence ID" value="CAG8452127.1"/>
    <property type="molecule type" value="Genomic_DNA"/>
</dbReference>
<dbReference type="InterPro" id="IPR001433">
    <property type="entry name" value="OxRdtase_FAD/NAD-bd"/>
</dbReference>
<comment type="cofactor">
    <cofactor evidence="2">
        <name>FAD</name>
        <dbReference type="ChEBI" id="CHEBI:57692"/>
    </cofactor>
</comment>
<keyword evidence="11 21" id="KW-0521">NADP</keyword>
<dbReference type="InterPro" id="IPR039261">
    <property type="entry name" value="FNR_nucleotide-bd"/>
</dbReference>
<evidence type="ECO:0000256" key="18">
    <source>
        <dbReference type="ARBA" id="ARBA00023136"/>
    </source>
</evidence>
<keyword evidence="19" id="KW-1207">Sterol metabolism</keyword>
<comment type="similarity">
    <text evidence="21">In the C-terminal section; belongs to the flavoprotein pyridine nucleotide cytochrome reductase family.</text>
</comment>
<dbReference type="FunFam" id="2.40.30.10:FF:000100">
    <property type="entry name" value="NADPH--cytochrome P450 reductase"/>
    <property type="match status" value="1"/>
</dbReference>
<dbReference type="Gene3D" id="3.40.50.80">
    <property type="entry name" value="Nucleotide-binding domain of ferredoxin-NADP reductase (FNR) module"/>
    <property type="match status" value="1"/>
</dbReference>
<comment type="catalytic activity">
    <reaction evidence="21">
        <text>2 oxidized [cytochrome P450] + NADPH = 2 reduced [cytochrome P450] + NADP(+) + H(+)</text>
        <dbReference type="Rhea" id="RHEA:24040"/>
        <dbReference type="Rhea" id="RHEA-COMP:14627"/>
        <dbReference type="Rhea" id="RHEA-COMP:14628"/>
        <dbReference type="ChEBI" id="CHEBI:15378"/>
        <dbReference type="ChEBI" id="CHEBI:55376"/>
        <dbReference type="ChEBI" id="CHEBI:57783"/>
        <dbReference type="ChEBI" id="CHEBI:58349"/>
        <dbReference type="ChEBI" id="CHEBI:60344"/>
        <dbReference type="EC" id="1.6.2.4"/>
    </reaction>
</comment>
<evidence type="ECO:0000256" key="5">
    <source>
        <dbReference type="ARBA" id="ARBA00022630"/>
    </source>
</evidence>
<dbReference type="FunFam" id="3.40.50.80:FF:000001">
    <property type="entry name" value="NADPH--cytochrome P450 reductase 1"/>
    <property type="match status" value="1"/>
</dbReference>
<dbReference type="Pfam" id="PF00258">
    <property type="entry name" value="Flavodoxin_1"/>
    <property type="match status" value="1"/>
</dbReference>
<keyword evidence="8" id="KW-1000">Mitochondrion outer membrane</keyword>
<dbReference type="InterPro" id="IPR023208">
    <property type="entry name" value="P450R"/>
</dbReference>
<dbReference type="GO" id="GO:0016126">
    <property type="term" value="P:sterol biosynthetic process"/>
    <property type="evidence" value="ECO:0007669"/>
    <property type="project" value="UniProtKB-KW"/>
</dbReference>
<keyword evidence="10" id="KW-0274">FAD</keyword>
<dbReference type="Gene3D" id="3.40.50.360">
    <property type="match status" value="1"/>
</dbReference>
<evidence type="ECO:0000256" key="1">
    <source>
        <dbReference type="ARBA" id="ARBA00001917"/>
    </source>
</evidence>
<evidence type="ECO:0000256" key="17">
    <source>
        <dbReference type="ARBA" id="ARBA00023128"/>
    </source>
</evidence>
<dbReference type="EC" id="1.6.2.4" evidence="21"/>
<dbReference type="OrthoDB" id="1856718at2759"/>
<proteinExistence type="inferred from homology"/>
<dbReference type="SUPFAM" id="SSF52218">
    <property type="entry name" value="Flavoproteins"/>
    <property type="match status" value="1"/>
</dbReference>
<keyword evidence="7" id="KW-0812">Transmembrane</keyword>
<evidence type="ECO:0000256" key="16">
    <source>
        <dbReference type="ARBA" id="ARBA00023098"/>
    </source>
</evidence>
<keyword evidence="20" id="KW-0753">Steroid metabolism</keyword>
<keyword evidence="13" id="KW-1133">Transmembrane helix</keyword>
<keyword evidence="4" id="KW-0444">Lipid biosynthesis</keyword>